<protein>
    <recommendedName>
        <fullName evidence="6">RING-type domain-containing protein</fullName>
    </recommendedName>
</protein>
<proteinExistence type="predicted"/>
<dbReference type="Proteomes" id="UP000663852">
    <property type="component" value="Unassembled WGS sequence"/>
</dbReference>
<dbReference type="InterPro" id="IPR001841">
    <property type="entry name" value="Znf_RING"/>
</dbReference>
<dbReference type="Pfam" id="PF13639">
    <property type="entry name" value="zf-RING_2"/>
    <property type="match status" value="1"/>
</dbReference>
<dbReference type="EMBL" id="CAJNOJ010001427">
    <property type="protein sequence ID" value="CAF1551004.1"/>
    <property type="molecule type" value="Genomic_DNA"/>
</dbReference>
<evidence type="ECO:0000256" key="1">
    <source>
        <dbReference type="ARBA" id="ARBA00022723"/>
    </source>
</evidence>
<keyword evidence="5" id="KW-0175">Coiled coil</keyword>
<dbReference type="PANTHER" id="PTHR23327:SF51">
    <property type="entry name" value="TRANSCRIPTIONAL REGULATOR OF YEAST FORM ADHERENCE 3"/>
    <property type="match status" value="1"/>
</dbReference>
<keyword evidence="3" id="KW-0862">Zinc</keyword>
<comment type="caution">
    <text evidence="7">The sequence shown here is derived from an EMBL/GenBank/DDBJ whole genome shotgun (WGS) entry which is preliminary data.</text>
</comment>
<dbReference type="SMART" id="SM00184">
    <property type="entry name" value="RING"/>
    <property type="match status" value="1"/>
</dbReference>
<evidence type="ECO:0000256" key="3">
    <source>
        <dbReference type="ARBA" id="ARBA00022833"/>
    </source>
</evidence>
<dbReference type="SUPFAM" id="SSF57850">
    <property type="entry name" value="RING/U-box"/>
    <property type="match status" value="1"/>
</dbReference>
<feature type="domain" description="RING-type" evidence="6">
    <location>
        <begin position="29"/>
        <end position="68"/>
    </location>
</feature>
<evidence type="ECO:0000313" key="8">
    <source>
        <dbReference type="Proteomes" id="UP000663852"/>
    </source>
</evidence>
<evidence type="ECO:0000259" key="6">
    <source>
        <dbReference type="PROSITE" id="PS50089"/>
    </source>
</evidence>
<dbReference type="PANTHER" id="PTHR23327">
    <property type="entry name" value="RING FINGER PROTEIN 127"/>
    <property type="match status" value="1"/>
</dbReference>
<dbReference type="AlphaFoldDB" id="A0A815WZL6"/>
<evidence type="ECO:0000256" key="4">
    <source>
        <dbReference type="PROSITE-ProRule" id="PRU00175"/>
    </source>
</evidence>
<dbReference type="OrthoDB" id="6105938at2759"/>
<gene>
    <name evidence="7" type="ORF">EDS130_LOCUS46004</name>
</gene>
<dbReference type="PROSITE" id="PS00518">
    <property type="entry name" value="ZF_RING_1"/>
    <property type="match status" value="1"/>
</dbReference>
<evidence type="ECO:0000313" key="7">
    <source>
        <dbReference type="EMBL" id="CAF1551004.1"/>
    </source>
</evidence>
<reference evidence="7" key="1">
    <citation type="submission" date="2021-02" db="EMBL/GenBank/DDBJ databases">
        <authorList>
            <person name="Nowell W R."/>
        </authorList>
    </citation>
    <scope>NUCLEOTIDE SEQUENCE</scope>
</reference>
<dbReference type="InterPro" id="IPR013083">
    <property type="entry name" value="Znf_RING/FYVE/PHD"/>
</dbReference>
<dbReference type="PROSITE" id="PS50089">
    <property type="entry name" value="ZF_RING_2"/>
    <property type="match status" value="1"/>
</dbReference>
<keyword evidence="2 4" id="KW-0863">Zinc-finger</keyword>
<keyword evidence="1" id="KW-0479">Metal-binding</keyword>
<accession>A0A815WZL6</accession>
<feature type="coiled-coil region" evidence="5">
    <location>
        <begin position="141"/>
        <end position="168"/>
    </location>
</feature>
<dbReference type="InterPro" id="IPR017907">
    <property type="entry name" value="Znf_RING_CS"/>
</dbReference>
<dbReference type="GO" id="GO:0008270">
    <property type="term" value="F:zinc ion binding"/>
    <property type="evidence" value="ECO:0007669"/>
    <property type="project" value="UniProtKB-KW"/>
</dbReference>
<name>A0A815WZL6_ADIRI</name>
<sequence length="296" mass="34118">MAARQRCVVKSNTDYIYVNEDQIDSELKCSICQQAFVRPKIGTKCGHTFCQECIDNWFKQNSTCPSCRERTAFQPLTTRIVLNQLDSNNIERGNFDDHNNRCSEVRVKCQAADLKCTWVGKRSEEAQHSVACPLVTIRPVVADLRNEIVALSHQVQILMNELRQQQSNCVQNQVTVQRQRDVNAAEVVGDFMSRQEYFDELMADMRYRWISGPCNCFRACVKYPYEECRYEVPTFLRCLICSRELIPIYYFLSGIGRVHIDGVETDVKCSVLVDLFIMEYEADWGLELLGVVSEVS</sequence>
<evidence type="ECO:0000256" key="5">
    <source>
        <dbReference type="SAM" id="Coils"/>
    </source>
</evidence>
<evidence type="ECO:0000256" key="2">
    <source>
        <dbReference type="ARBA" id="ARBA00022771"/>
    </source>
</evidence>
<organism evidence="7 8">
    <name type="scientific">Adineta ricciae</name>
    <name type="common">Rotifer</name>
    <dbReference type="NCBI Taxonomy" id="249248"/>
    <lineage>
        <taxon>Eukaryota</taxon>
        <taxon>Metazoa</taxon>
        <taxon>Spiralia</taxon>
        <taxon>Gnathifera</taxon>
        <taxon>Rotifera</taxon>
        <taxon>Eurotatoria</taxon>
        <taxon>Bdelloidea</taxon>
        <taxon>Adinetida</taxon>
        <taxon>Adinetidae</taxon>
        <taxon>Adineta</taxon>
    </lineage>
</organism>
<dbReference type="Gene3D" id="3.30.40.10">
    <property type="entry name" value="Zinc/RING finger domain, C3HC4 (zinc finger)"/>
    <property type="match status" value="1"/>
</dbReference>